<gene>
    <name evidence="1" type="ORF">KPL71_017950</name>
</gene>
<comment type="caution">
    <text evidence="1">The sequence shown here is derived from an EMBL/GenBank/DDBJ whole genome shotgun (WGS) entry which is preliminary data.</text>
</comment>
<evidence type="ECO:0000313" key="2">
    <source>
        <dbReference type="Proteomes" id="UP000829398"/>
    </source>
</evidence>
<evidence type="ECO:0000313" key="1">
    <source>
        <dbReference type="EMBL" id="KAH9736050.1"/>
    </source>
</evidence>
<name>A0ACB8JUJ8_CITSI</name>
<accession>A0ACB8JUJ8</accession>
<keyword evidence="2" id="KW-1185">Reference proteome</keyword>
<organism evidence="1 2">
    <name type="scientific">Citrus sinensis</name>
    <name type="common">Sweet orange</name>
    <name type="synonym">Citrus aurantium var. sinensis</name>
    <dbReference type="NCBI Taxonomy" id="2711"/>
    <lineage>
        <taxon>Eukaryota</taxon>
        <taxon>Viridiplantae</taxon>
        <taxon>Streptophyta</taxon>
        <taxon>Embryophyta</taxon>
        <taxon>Tracheophyta</taxon>
        <taxon>Spermatophyta</taxon>
        <taxon>Magnoliopsida</taxon>
        <taxon>eudicotyledons</taxon>
        <taxon>Gunneridae</taxon>
        <taxon>Pentapetalae</taxon>
        <taxon>rosids</taxon>
        <taxon>malvids</taxon>
        <taxon>Sapindales</taxon>
        <taxon>Rutaceae</taxon>
        <taxon>Aurantioideae</taxon>
        <taxon>Citrus</taxon>
    </lineage>
</organism>
<dbReference type="EMBL" id="CM039175">
    <property type="protein sequence ID" value="KAH9736050.1"/>
    <property type="molecule type" value="Genomic_DNA"/>
</dbReference>
<sequence>MEQAFDLSDNNSLTTRTEVQKASNQSPITCEELADIEVASTQTPISVHEKEIASGDTENNKLTSDVWEHFKRQKVGGNLEYIAVCNYCHKRLSAKRKNGTSHLRTHMGLCFMRSNHTVESTQKQLQAKKESGKCKVSTFSFNQETSRKELANMIIIHEYPLNMVEHWAFKKFVGSLQPMFRFVSRNTVKSDILKIYDYERAKTMSLLDSNRSRIAITTNMWTTSNQQKGFMAITSHFIDDNWQLQSRIIRFLYLPCPHTAEVLSEALVSCLLEWNIDSKLSTLTVDNCTTNDAMIDILLEKISSSSLSLNGDLFHMRCAAHILNLIVKEGISVISDSIERIRNSVLFWSATPKRQEIFYGTARKCNISCNRNLVQDCKTRWNSTYLMLDRALVVKEVFPRLKQRESLYKFLPTEEDWVFAKEIRDRLESFYEVTTLFSGTRYPTANIYFSSICEIKLSIYEWMYSNCEKIRAMADSMIGKFEKYWSVVHGFMAMAAVLDPRFKMKLIEYYFDLLYGDGAQKEIENVRSFCYDMLKDYQARCKSKENSQVPIQASAASSSRAVVAHSKLGKRLANFDAFVDQSGGTTHVKSELDYYLEESVIPRSENFDILCWWKTNGSKYPTLQAIARDVLAIPVSTVASESAFSTGGRFVSPHRSRLHPKTLEALMCAQNWLCAEFDDADFSNKVGNSKFSEDEDIVDEASCWMGACCGE</sequence>
<reference evidence="2" key="1">
    <citation type="journal article" date="2023" name="Hortic. Res.">
        <title>A chromosome-level phased genome enabling allele-level studies in sweet orange: a case study on citrus Huanglongbing tolerance.</title>
        <authorList>
            <person name="Wu B."/>
            <person name="Yu Q."/>
            <person name="Deng Z."/>
            <person name="Duan Y."/>
            <person name="Luo F."/>
            <person name="Gmitter F. Jr."/>
        </authorList>
    </citation>
    <scope>NUCLEOTIDE SEQUENCE [LARGE SCALE GENOMIC DNA]</scope>
    <source>
        <strain evidence="2">cv. Valencia</strain>
    </source>
</reference>
<proteinExistence type="predicted"/>
<protein>
    <submittedName>
        <fullName evidence="1">BED-type domain-containing protein</fullName>
    </submittedName>
</protein>
<dbReference type="Proteomes" id="UP000829398">
    <property type="component" value="Chromosome 6"/>
</dbReference>